<dbReference type="FunFam" id="3.40.50.1010:FF:000006">
    <property type="entry name" value="rRNA-processing protein UTP23 homolog"/>
    <property type="match status" value="1"/>
</dbReference>
<evidence type="ECO:0000256" key="8">
    <source>
        <dbReference type="SAM" id="MobiDB-lite"/>
    </source>
</evidence>
<evidence type="ECO:0000256" key="6">
    <source>
        <dbReference type="ARBA" id="ARBA00038503"/>
    </source>
</evidence>
<dbReference type="PANTHER" id="PTHR12416">
    <property type="entry name" value="RRNA-PROCESSING PROTEIN UTP23 HOMOLOG"/>
    <property type="match status" value="1"/>
</dbReference>
<evidence type="ECO:0000256" key="2">
    <source>
        <dbReference type="ARBA" id="ARBA00022517"/>
    </source>
</evidence>
<dbReference type="CDD" id="cd09866">
    <property type="entry name" value="PIN_Fcf1-Utp23-H"/>
    <property type="match status" value="1"/>
</dbReference>
<accession>A0A6J2U5S0</accession>
<keyword evidence="3" id="KW-0698">rRNA processing</keyword>
<sequence length="239" mass="26937">MKISRFKKSHKTLMYFATHFSYREPYQVLVDATFCQAALQHKVVIEEQIKKYFQCNVKLLTTQCIILESEALGAPLTGATMIVKKFYVHKCGHEASGPVSAAECIRSMTKDSRYIVASQDRLLQESLRKIPGRCLLYLHKATPVLEAPSAASKKWVNKRAKKLMIGGDKKKIEELKVQQGLKQTDNKPAPEKKRKGPKNPNPLSCKKSKKVKATSKPVLHQVEKTTPMKADQDSGARQK</sequence>
<evidence type="ECO:0000256" key="4">
    <source>
        <dbReference type="ARBA" id="ARBA00023242"/>
    </source>
</evidence>
<reference evidence="11" key="1">
    <citation type="submission" date="2025-08" db="UniProtKB">
        <authorList>
            <consortium name="RefSeq"/>
        </authorList>
    </citation>
    <scope>IDENTIFICATION</scope>
    <source>
        <strain evidence="11">11010-0011.00</strain>
        <tissue evidence="11">Whole body</tissue>
    </source>
</reference>
<keyword evidence="2" id="KW-0690">Ribosome biogenesis</keyword>
<keyword evidence="4" id="KW-0539">Nucleus</keyword>
<dbReference type="GO" id="GO:0006364">
    <property type="term" value="P:rRNA processing"/>
    <property type="evidence" value="ECO:0007669"/>
    <property type="project" value="UniProtKB-KW"/>
</dbReference>
<dbReference type="InterPro" id="IPR057776">
    <property type="entry name" value="UTP23_sensor"/>
</dbReference>
<proteinExistence type="inferred from homology"/>
<evidence type="ECO:0000256" key="3">
    <source>
        <dbReference type="ARBA" id="ARBA00022552"/>
    </source>
</evidence>
<dbReference type="Pfam" id="PF04900">
    <property type="entry name" value="Fcf1"/>
    <property type="match status" value="1"/>
</dbReference>
<dbReference type="GeneID" id="115631330"/>
<comment type="similarity">
    <text evidence="6">Belongs to the UTP23/FCF1 family. UTP23 subfamily.</text>
</comment>
<evidence type="ECO:0000259" key="9">
    <source>
        <dbReference type="Pfam" id="PF24779"/>
    </source>
</evidence>
<organism evidence="10 11">
    <name type="scientific">Drosophila lebanonensis</name>
    <name type="common">Fruit fly</name>
    <name type="synonym">Scaptodrosophila lebanonensis</name>
    <dbReference type="NCBI Taxonomy" id="7225"/>
    <lineage>
        <taxon>Eukaryota</taxon>
        <taxon>Metazoa</taxon>
        <taxon>Ecdysozoa</taxon>
        <taxon>Arthropoda</taxon>
        <taxon>Hexapoda</taxon>
        <taxon>Insecta</taxon>
        <taxon>Pterygota</taxon>
        <taxon>Neoptera</taxon>
        <taxon>Endopterygota</taxon>
        <taxon>Diptera</taxon>
        <taxon>Brachycera</taxon>
        <taxon>Muscomorpha</taxon>
        <taxon>Ephydroidea</taxon>
        <taxon>Drosophilidae</taxon>
        <taxon>Scaptodrosophila</taxon>
    </lineage>
</organism>
<dbReference type="GO" id="GO:0032040">
    <property type="term" value="C:small-subunit processome"/>
    <property type="evidence" value="ECO:0007669"/>
    <property type="project" value="InterPro"/>
</dbReference>
<dbReference type="Gene3D" id="3.40.50.1010">
    <property type="entry name" value="5'-nuclease"/>
    <property type="match status" value="1"/>
</dbReference>
<name>A0A6J2U5S0_DROLE</name>
<comment type="function">
    <text evidence="5">Involved in rRNA-processing and ribosome biogenesis.</text>
</comment>
<dbReference type="Proteomes" id="UP000504634">
    <property type="component" value="Unplaced"/>
</dbReference>
<dbReference type="RefSeq" id="XP_030383911.1">
    <property type="nucleotide sequence ID" value="XM_030528051.1"/>
</dbReference>
<dbReference type="OrthoDB" id="25675at2759"/>
<evidence type="ECO:0000256" key="5">
    <source>
        <dbReference type="ARBA" id="ARBA00037300"/>
    </source>
</evidence>
<evidence type="ECO:0000256" key="7">
    <source>
        <dbReference type="ARBA" id="ARBA00071400"/>
    </source>
</evidence>
<dbReference type="AlphaFoldDB" id="A0A6J2U5S0"/>
<evidence type="ECO:0000313" key="10">
    <source>
        <dbReference type="Proteomes" id="UP000504634"/>
    </source>
</evidence>
<dbReference type="InterPro" id="IPR029060">
    <property type="entry name" value="PIN-like_dom_sf"/>
</dbReference>
<feature type="domain" description="UTP23 sensor motif region" evidence="9">
    <location>
        <begin position="192"/>
        <end position="210"/>
    </location>
</feature>
<feature type="region of interest" description="Disordered" evidence="8">
    <location>
        <begin position="174"/>
        <end position="239"/>
    </location>
</feature>
<evidence type="ECO:0000256" key="1">
    <source>
        <dbReference type="ARBA" id="ARBA00004604"/>
    </source>
</evidence>
<comment type="subcellular location">
    <subcellularLocation>
        <location evidence="1">Nucleus</location>
        <location evidence="1">Nucleolus</location>
    </subcellularLocation>
</comment>
<dbReference type="Pfam" id="PF24779">
    <property type="entry name" value="UTP23_sensor"/>
    <property type="match status" value="1"/>
</dbReference>
<dbReference type="InterPro" id="IPR006984">
    <property type="entry name" value="Fcf1/UTP23"/>
</dbReference>
<evidence type="ECO:0000313" key="11">
    <source>
        <dbReference type="RefSeq" id="XP_030383911.1"/>
    </source>
</evidence>
<gene>
    <name evidence="11" type="primary">LOC115631330</name>
</gene>
<dbReference type="SUPFAM" id="SSF88723">
    <property type="entry name" value="PIN domain-like"/>
    <property type="match status" value="1"/>
</dbReference>
<feature type="compositionally biased region" description="Basic and acidic residues" evidence="8">
    <location>
        <begin position="230"/>
        <end position="239"/>
    </location>
</feature>
<protein>
    <recommendedName>
        <fullName evidence="7">rRNA-processing protein UTP23 homolog</fullName>
    </recommendedName>
</protein>
<keyword evidence="10" id="KW-1185">Reference proteome</keyword>